<dbReference type="STRING" id="104421.E2B0W0"/>
<evidence type="ECO:0000256" key="14">
    <source>
        <dbReference type="RuleBase" id="RU000352"/>
    </source>
</evidence>
<dbReference type="SUPFAM" id="SSF55307">
    <property type="entry name" value="Tubulin C-terminal domain-like"/>
    <property type="match status" value="1"/>
</dbReference>
<evidence type="ECO:0000256" key="6">
    <source>
        <dbReference type="ARBA" id="ARBA00022701"/>
    </source>
</evidence>
<evidence type="ECO:0000256" key="7">
    <source>
        <dbReference type="ARBA" id="ARBA00022741"/>
    </source>
</evidence>
<evidence type="ECO:0000256" key="2">
    <source>
        <dbReference type="ARBA" id="ARBA00004123"/>
    </source>
</evidence>
<dbReference type="SUPFAM" id="SSF52490">
    <property type="entry name" value="Tubulin nucleotide-binding domain-like"/>
    <property type="match status" value="1"/>
</dbReference>
<evidence type="ECO:0000259" key="15">
    <source>
        <dbReference type="SMART" id="SM00864"/>
    </source>
</evidence>
<dbReference type="EMBL" id="GL444701">
    <property type="protein sequence ID" value="EFN60663.1"/>
    <property type="molecule type" value="Genomic_DNA"/>
</dbReference>
<dbReference type="InterPro" id="IPR023123">
    <property type="entry name" value="Tubulin_C"/>
</dbReference>
<dbReference type="PRINTS" id="PR01224">
    <property type="entry name" value="DELTATUBULIN"/>
</dbReference>
<dbReference type="GO" id="GO:0005874">
    <property type="term" value="C:microtubule"/>
    <property type="evidence" value="ECO:0007669"/>
    <property type="project" value="UniProtKB-KW"/>
</dbReference>
<sequence length="446" mass="50538">MLTIQFGQCGNQLGRDLFSRVCADLESPNTGVSHGANYEYVESTIEKWFDGMTERGRHLARAILVDTEEKVVNGMWKDPQASWTYRASNVVCQSGGGCANNWAYGYKISSQRLSDSMVSVTRREIEKLDRFQGFLLLLSSAGGTGSGVGSRMVETLRDEYETKSIVASIVLPFTFGEVSTQNYNTVLTLAEFSDRADFSVLFENQQMHAMSTSLLNNSNTMLCDMNNIISENLLAAFQPSDEARCNMNFLTSKVAAHPNFRFVTIKSAPHVPATSLQYEPNYKWNVYVRHLKQTLRISKSQVELTNVQLKAPNPSLSKTVVSHTYSPCVSNILVTRGKSVENDAIMLEDLQKRHLYPEWIASTESLTHLHQERKFLNRDKFLALITNNSEIHRPLDTYLDKAWNSYKFAAFLHQYKQFGLEEDDFLEAFTKVENIVQEYKSLKSGN</sequence>
<dbReference type="PRINTS" id="PR01161">
    <property type="entry name" value="TUBULIN"/>
</dbReference>
<dbReference type="Pfam" id="PF00091">
    <property type="entry name" value="Tubulin"/>
    <property type="match status" value="1"/>
</dbReference>
<dbReference type="Gene3D" id="3.40.50.1440">
    <property type="entry name" value="Tubulin/FtsZ, GTPase domain"/>
    <property type="match status" value="1"/>
</dbReference>
<dbReference type="SMART" id="SM00864">
    <property type="entry name" value="Tubulin"/>
    <property type="match status" value="1"/>
</dbReference>
<dbReference type="InterPro" id="IPR002967">
    <property type="entry name" value="Delta_tubulin"/>
</dbReference>
<dbReference type="GO" id="GO:0005634">
    <property type="term" value="C:nucleus"/>
    <property type="evidence" value="ECO:0007669"/>
    <property type="project" value="UniProtKB-SubCell"/>
</dbReference>
<evidence type="ECO:0000256" key="4">
    <source>
        <dbReference type="ARBA" id="ARBA00009636"/>
    </source>
</evidence>
<dbReference type="CDD" id="cd02189">
    <property type="entry name" value="delta_zeta_tubulin-like"/>
    <property type="match status" value="1"/>
</dbReference>
<dbReference type="InterPro" id="IPR000217">
    <property type="entry name" value="Tubulin"/>
</dbReference>
<dbReference type="GO" id="GO:0030030">
    <property type="term" value="P:cell projection organization"/>
    <property type="evidence" value="ECO:0007669"/>
    <property type="project" value="UniProtKB-KW"/>
</dbReference>
<dbReference type="PROSITE" id="PS00227">
    <property type="entry name" value="TUBULIN"/>
    <property type="match status" value="1"/>
</dbReference>
<evidence type="ECO:0000256" key="3">
    <source>
        <dbReference type="ARBA" id="ARBA00004138"/>
    </source>
</evidence>
<organism evidence="17">
    <name type="scientific">Camponotus floridanus</name>
    <name type="common">Florida carpenter ant</name>
    <dbReference type="NCBI Taxonomy" id="104421"/>
    <lineage>
        <taxon>Eukaryota</taxon>
        <taxon>Metazoa</taxon>
        <taxon>Ecdysozoa</taxon>
        <taxon>Arthropoda</taxon>
        <taxon>Hexapoda</taxon>
        <taxon>Insecta</taxon>
        <taxon>Pterygota</taxon>
        <taxon>Neoptera</taxon>
        <taxon>Endopterygota</taxon>
        <taxon>Hymenoptera</taxon>
        <taxon>Apocrita</taxon>
        <taxon>Aculeata</taxon>
        <taxon>Formicoidea</taxon>
        <taxon>Formicidae</taxon>
        <taxon>Formicinae</taxon>
        <taxon>Camponotus</taxon>
    </lineage>
</organism>
<name>E2B0W0_CAMFO</name>
<comment type="subcellular location">
    <subcellularLocation>
        <location evidence="3">Cell projection</location>
        <location evidence="3">Cilium</location>
    </subcellularLocation>
    <subcellularLocation>
        <location evidence="1">Cytoplasm</location>
        <location evidence="1">Cytoskeleton</location>
        <location evidence="1">Microtubule organizing center</location>
        <location evidence="1">Centrosome</location>
        <location evidence="1">Centriole</location>
    </subcellularLocation>
    <subcellularLocation>
        <location evidence="2">Nucleus</location>
    </subcellularLocation>
</comment>
<dbReference type="InterPro" id="IPR008280">
    <property type="entry name" value="Tub_FtsZ_C"/>
</dbReference>
<dbReference type="GO" id="GO:0005200">
    <property type="term" value="F:structural constituent of cytoskeleton"/>
    <property type="evidence" value="ECO:0007669"/>
    <property type="project" value="InterPro"/>
</dbReference>
<keyword evidence="7 14" id="KW-0547">Nucleotide-binding</keyword>
<evidence type="ECO:0000256" key="12">
    <source>
        <dbReference type="ARBA" id="ARBA00030594"/>
    </source>
</evidence>
<dbReference type="InterPro" id="IPR017975">
    <property type="entry name" value="Tubulin_CS"/>
</dbReference>
<dbReference type="PANTHER" id="PTHR11588">
    <property type="entry name" value="TUBULIN"/>
    <property type="match status" value="1"/>
</dbReference>
<evidence type="ECO:0000256" key="5">
    <source>
        <dbReference type="ARBA" id="ARBA00014184"/>
    </source>
</evidence>
<dbReference type="Proteomes" id="UP000000311">
    <property type="component" value="Unassembled WGS sequence"/>
</dbReference>
<comment type="similarity">
    <text evidence="4 14">Belongs to the tubulin family.</text>
</comment>
<dbReference type="Gene3D" id="1.10.287.600">
    <property type="entry name" value="Helix hairpin bin"/>
    <property type="match status" value="1"/>
</dbReference>
<keyword evidence="11" id="KW-0966">Cell projection</keyword>
<evidence type="ECO:0000256" key="11">
    <source>
        <dbReference type="ARBA" id="ARBA00023273"/>
    </source>
</evidence>
<protein>
    <recommendedName>
        <fullName evidence="5">Tubulin delta chain</fullName>
    </recommendedName>
    <alternativeName>
        <fullName evidence="12">Delta-tubulin</fullName>
    </alternativeName>
</protein>
<feature type="domain" description="Tubulin/FtsZ GTPase" evidence="15">
    <location>
        <begin position="45"/>
        <end position="239"/>
    </location>
</feature>
<comment type="function">
    <text evidence="13">Acts as a positive regulator of hedgehog signaling and regulates ciliary function.</text>
</comment>
<dbReference type="InterPro" id="IPR003008">
    <property type="entry name" value="Tubulin_FtsZ_GTPase"/>
</dbReference>
<evidence type="ECO:0000256" key="10">
    <source>
        <dbReference type="ARBA" id="ARBA00023242"/>
    </source>
</evidence>
<keyword evidence="6 14" id="KW-0493">Microtubule</keyword>
<gene>
    <name evidence="16" type="ORF">EAG_14881</name>
</gene>
<keyword evidence="9 14" id="KW-0342">GTP-binding</keyword>
<evidence type="ECO:0000256" key="13">
    <source>
        <dbReference type="ARBA" id="ARBA00046149"/>
    </source>
</evidence>
<evidence type="ECO:0000256" key="1">
    <source>
        <dbReference type="ARBA" id="ARBA00004114"/>
    </source>
</evidence>
<keyword evidence="8" id="KW-0970">Cilium biogenesis/degradation</keyword>
<dbReference type="InParanoid" id="E2B0W0"/>
<dbReference type="OMA" id="WNSYKCA"/>
<dbReference type="OrthoDB" id="10250004at2759"/>
<keyword evidence="17" id="KW-1185">Reference proteome</keyword>
<keyword evidence="10" id="KW-0539">Nucleus</keyword>
<evidence type="ECO:0000256" key="9">
    <source>
        <dbReference type="ARBA" id="ARBA00023134"/>
    </source>
</evidence>
<dbReference type="GO" id="GO:0005814">
    <property type="term" value="C:centriole"/>
    <property type="evidence" value="ECO:0007669"/>
    <property type="project" value="UniProtKB-SubCell"/>
</dbReference>
<dbReference type="AlphaFoldDB" id="E2B0W0"/>
<evidence type="ECO:0000256" key="8">
    <source>
        <dbReference type="ARBA" id="ARBA00022794"/>
    </source>
</evidence>
<reference evidence="16 17" key="1">
    <citation type="journal article" date="2010" name="Science">
        <title>Genomic comparison of the ants Camponotus floridanus and Harpegnathos saltator.</title>
        <authorList>
            <person name="Bonasio R."/>
            <person name="Zhang G."/>
            <person name="Ye C."/>
            <person name="Mutti N.S."/>
            <person name="Fang X."/>
            <person name="Qin N."/>
            <person name="Donahue G."/>
            <person name="Yang P."/>
            <person name="Li Q."/>
            <person name="Li C."/>
            <person name="Zhang P."/>
            <person name="Huang Z."/>
            <person name="Berger S.L."/>
            <person name="Reinberg D."/>
            <person name="Wang J."/>
            <person name="Liebig J."/>
        </authorList>
    </citation>
    <scope>NUCLEOTIDE SEQUENCE [LARGE SCALE GENOMIC DNA]</scope>
    <source>
        <strain evidence="17">C129</strain>
    </source>
</reference>
<accession>E2B0W0</accession>
<proteinExistence type="inferred from homology"/>
<dbReference type="GO" id="GO:0007017">
    <property type="term" value="P:microtubule-based process"/>
    <property type="evidence" value="ECO:0007669"/>
    <property type="project" value="InterPro"/>
</dbReference>
<evidence type="ECO:0000313" key="16">
    <source>
        <dbReference type="EMBL" id="EFN60663.1"/>
    </source>
</evidence>
<dbReference type="InterPro" id="IPR036525">
    <property type="entry name" value="Tubulin/FtsZ_GTPase_sf"/>
</dbReference>
<dbReference type="GO" id="GO:0005929">
    <property type="term" value="C:cilium"/>
    <property type="evidence" value="ECO:0007669"/>
    <property type="project" value="UniProtKB-SubCell"/>
</dbReference>
<evidence type="ECO:0000313" key="17">
    <source>
        <dbReference type="Proteomes" id="UP000000311"/>
    </source>
</evidence>
<dbReference type="GO" id="GO:0005525">
    <property type="term" value="F:GTP binding"/>
    <property type="evidence" value="ECO:0007669"/>
    <property type="project" value="UniProtKB-UniRule"/>
</dbReference>